<name>A0ABN7V9D4_GIGMA</name>
<dbReference type="Proteomes" id="UP000789901">
    <property type="component" value="Unassembled WGS sequence"/>
</dbReference>
<keyword evidence="3" id="KW-1185">Reference proteome</keyword>
<reference evidence="2 3" key="1">
    <citation type="submission" date="2021-06" db="EMBL/GenBank/DDBJ databases">
        <authorList>
            <person name="Kallberg Y."/>
            <person name="Tangrot J."/>
            <person name="Rosling A."/>
        </authorList>
    </citation>
    <scope>NUCLEOTIDE SEQUENCE [LARGE SCALE GENOMIC DNA]</scope>
    <source>
        <strain evidence="2 3">120-4 pot B 10/14</strain>
    </source>
</reference>
<accession>A0ABN7V9D4</accession>
<gene>
    <name evidence="2" type="ORF">GMARGA_LOCUS15317</name>
</gene>
<evidence type="ECO:0000256" key="1">
    <source>
        <dbReference type="SAM" id="MobiDB-lite"/>
    </source>
</evidence>
<proteinExistence type="predicted"/>
<dbReference type="EMBL" id="CAJVQB010010494">
    <property type="protein sequence ID" value="CAG8740393.1"/>
    <property type="molecule type" value="Genomic_DNA"/>
</dbReference>
<evidence type="ECO:0000313" key="3">
    <source>
        <dbReference type="Proteomes" id="UP000789901"/>
    </source>
</evidence>
<protein>
    <submittedName>
        <fullName evidence="2">38193_t:CDS:1</fullName>
    </submittedName>
</protein>
<sequence>MSYITSKSSYNQDESNEDSQLLKTSDKNPVNDEYIKLGTRNKHGHVAKKYKYCEDTT</sequence>
<feature type="region of interest" description="Disordered" evidence="1">
    <location>
        <begin position="1"/>
        <end position="32"/>
    </location>
</feature>
<organism evidence="2 3">
    <name type="scientific">Gigaspora margarita</name>
    <dbReference type="NCBI Taxonomy" id="4874"/>
    <lineage>
        <taxon>Eukaryota</taxon>
        <taxon>Fungi</taxon>
        <taxon>Fungi incertae sedis</taxon>
        <taxon>Mucoromycota</taxon>
        <taxon>Glomeromycotina</taxon>
        <taxon>Glomeromycetes</taxon>
        <taxon>Diversisporales</taxon>
        <taxon>Gigasporaceae</taxon>
        <taxon>Gigaspora</taxon>
    </lineage>
</organism>
<evidence type="ECO:0000313" key="2">
    <source>
        <dbReference type="EMBL" id="CAG8740393.1"/>
    </source>
</evidence>
<comment type="caution">
    <text evidence="2">The sequence shown here is derived from an EMBL/GenBank/DDBJ whole genome shotgun (WGS) entry which is preliminary data.</text>
</comment>
<feature type="compositionally biased region" description="Polar residues" evidence="1">
    <location>
        <begin position="1"/>
        <end position="23"/>
    </location>
</feature>